<reference evidence="3 4" key="1">
    <citation type="submission" date="2023-09" db="EMBL/GenBank/DDBJ databases">
        <authorList>
            <person name="Rey-Velasco X."/>
        </authorList>
    </citation>
    <scope>NUCLEOTIDE SEQUENCE [LARGE SCALE GENOMIC DNA]</scope>
    <source>
        <strain evidence="3 4">F363</strain>
    </source>
</reference>
<proteinExistence type="predicted"/>
<evidence type="ECO:0000313" key="4">
    <source>
        <dbReference type="Proteomes" id="UP001262889"/>
    </source>
</evidence>
<feature type="region of interest" description="Disordered" evidence="1">
    <location>
        <begin position="381"/>
        <end position="405"/>
    </location>
</feature>
<dbReference type="EMBL" id="JAVRHQ010000001">
    <property type="protein sequence ID" value="MDT0641628.1"/>
    <property type="molecule type" value="Genomic_DNA"/>
</dbReference>
<accession>A0ABU3C5L7</accession>
<comment type="caution">
    <text evidence="3">The sequence shown here is derived from an EMBL/GenBank/DDBJ whole genome shotgun (WGS) entry which is preliminary data.</text>
</comment>
<evidence type="ECO:0000256" key="2">
    <source>
        <dbReference type="SAM" id="SignalP"/>
    </source>
</evidence>
<dbReference type="RefSeq" id="WP_311533333.1">
    <property type="nucleotide sequence ID" value="NZ_JAVRHQ010000001.1"/>
</dbReference>
<evidence type="ECO:0008006" key="5">
    <source>
        <dbReference type="Google" id="ProtNLM"/>
    </source>
</evidence>
<name>A0ABU3C5L7_9FLAO</name>
<gene>
    <name evidence="3" type="ORF">RM553_02175</name>
</gene>
<feature type="compositionally biased region" description="Acidic residues" evidence="1">
    <location>
        <begin position="381"/>
        <end position="404"/>
    </location>
</feature>
<protein>
    <recommendedName>
        <fullName evidence="5">Outer membrane protein beta-barrel domain-containing protein</fullName>
    </recommendedName>
</protein>
<sequence length="531" mass="60846">MKTNFIVGMLLLNFSLFAQEVKPITIDMNGEENIPTIDSEQTRSLNQGDYFQIVIDNLNTYLYKVTIEDEDITMQPAELPNSITGLVTPGILDGILTNIRSALSSPVPDVKFLDTLQIEKGNTSDTIVEIKEYAVNSNRYKNLRTALDKPGISDKDKISYTDSILSYHQWIYRYESDALEDKISKLESYYQDILNYETALHYVRPNVVIEDFNNQKVRDLLTEYRNLNNSIQKSINSIENSTLVYDEFKTNNKELINNNDDLKKTRNIVDEFKTDLDMVIKTIKKEITTEKYQELQKGLAMIVNHKDFSFASLPIQILEDGKKIDLTISPRDDATTLTSYETSFRIPDKTKNYWAVTTGLYLIDNLNQNYSIMTDIIELEPDTPTEETEGETEESEGQEEEPTEETIYSFVEEDRSKDEIGVKAMVQYGWYLTETFLGDFYVNLGIGAGLSITEKPKPRFFFGPGVSFGDKNKFTIDFGGAYIFYDKLSNGYNTTDEYRSKPTDYLVTQSQIKGYIGVGYTINFNEGDKEE</sequence>
<feature type="chain" id="PRO_5045056667" description="Outer membrane protein beta-barrel domain-containing protein" evidence="2">
    <location>
        <begin position="19"/>
        <end position="531"/>
    </location>
</feature>
<keyword evidence="2" id="KW-0732">Signal</keyword>
<evidence type="ECO:0000256" key="1">
    <source>
        <dbReference type="SAM" id="MobiDB-lite"/>
    </source>
</evidence>
<evidence type="ECO:0000313" key="3">
    <source>
        <dbReference type="EMBL" id="MDT0641628.1"/>
    </source>
</evidence>
<keyword evidence="4" id="KW-1185">Reference proteome</keyword>
<dbReference type="Proteomes" id="UP001262889">
    <property type="component" value="Unassembled WGS sequence"/>
</dbReference>
<organism evidence="3 4">
    <name type="scientific">Autumnicola tepida</name>
    <dbReference type="NCBI Taxonomy" id="3075595"/>
    <lineage>
        <taxon>Bacteria</taxon>
        <taxon>Pseudomonadati</taxon>
        <taxon>Bacteroidota</taxon>
        <taxon>Flavobacteriia</taxon>
        <taxon>Flavobacteriales</taxon>
        <taxon>Flavobacteriaceae</taxon>
        <taxon>Autumnicola</taxon>
    </lineage>
</organism>
<feature type="signal peptide" evidence="2">
    <location>
        <begin position="1"/>
        <end position="18"/>
    </location>
</feature>